<accession>A0A0E0EVV2</accession>
<evidence type="ECO:0000256" key="1">
    <source>
        <dbReference type="SAM" id="MobiDB-lite"/>
    </source>
</evidence>
<evidence type="ECO:0000313" key="3">
    <source>
        <dbReference type="Proteomes" id="UP000008021"/>
    </source>
</evidence>
<proteinExistence type="predicted"/>
<protein>
    <submittedName>
        <fullName evidence="2">Uncharacterized protein</fullName>
    </submittedName>
</protein>
<sequence length="61" mass="6390">MLSGQAEHATGEKSEVASITTTTTGPEGKTVKKCADVSGELGRARRDKCEKAGHDGRCDVQ</sequence>
<evidence type="ECO:0000313" key="2">
    <source>
        <dbReference type="EnsemblPlants" id="OMERI10G02080.1"/>
    </source>
</evidence>
<dbReference type="AlphaFoldDB" id="A0A0E0EVV2"/>
<keyword evidence="3" id="KW-1185">Reference proteome</keyword>
<dbReference type="Gramene" id="OMERI10G02080.1">
    <property type="protein sequence ID" value="OMERI10G02080.1"/>
    <property type="gene ID" value="OMERI10G02080"/>
</dbReference>
<dbReference type="HOGENOM" id="CLU_2926546_0_0_1"/>
<reference evidence="2" key="2">
    <citation type="submission" date="2018-05" db="EMBL/GenBank/DDBJ databases">
        <title>OmerRS3 (Oryza meridionalis Reference Sequence Version 3).</title>
        <authorList>
            <person name="Zhang J."/>
            <person name="Kudrna D."/>
            <person name="Lee S."/>
            <person name="Talag J."/>
            <person name="Welchert J."/>
            <person name="Wing R.A."/>
        </authorList>
    </citation>
    <scope>NUCLEOTIDE SEQUENCE [LARGE SCALE GENOMIC DNA]</scope>
    <source>
        <strain evidence="2">cv. OR44</strain>
    </source>
</reference>
<dbReference type="EnsemblPlants" id="OMERI10G02080.1">
    <property type="protein sequence ID" value="OMERI10G02080.1"/>
    <property type="gene ID" value="OMERI10G02080"/>
</dbReference>
<reference evidence="2" key="1">
    <citation type="submission" date="2015-04" db="UniProtKB">
        <authorList>
            <consortium name="EnsemblPlants"/>
        </authorList>
    </citation>
    <scope>IDENTIFICATION</scope>
</reference>
<organism evidence="2">
    <name type="scientific">Oryza meridionalis</name>
    <dbReference type="NCBI Taxonomy" id="40149"/>
    <lineage>
        <taxon>Eukaryota</taxon>
        <taxon>Viridiplantae</taxon>
        <taxon>Streptophyta</taxon>
        <taxon>Embryophyta</taxon>
        <taxon>Tracheophyta</taxon>
        <taxon>Spermatophyta</taxon>
        <taxon>Magnoliopsida</taxon>
        <taxon>Liliopsida</taxon>
        <taxon>Poales</taxon>
        <taxon>Poaceae</taxon>
        <taxon>BOP clade</taxon>
        <taxon>Oryzoideae</taxon>
        <taxon>Oryzeae</taxon>
        <taxon>Oryzinae</taxon>
        <taxon>Oryza</taxon>
    </lineage>
</organism>
<feature type="region of interest" description="Disordered" evidence="1">
    <location>
        <begin position="1"/>
        <end position="31"/>
    </location>
</feature>
<name>A0A0E0EVV2_9ORYZ</name>
<dbReference type="Proteomes" id="UP000008021">
    <property type="component" value="Chromosome 10"/>
</dbReference>